<dbReference type="GO" id="GO:0019432">
    <property type="term" value="P:triglyceride biosynthetic process"/>
    <property type="evidence" value="ECO:0007669"/>
    <property type="project" value="InterPro"/>
</dbReference>
<dbReference type="InterPro" id="IPR014371">
    <property type="entry name" value="Oat_ACAT_DAG_ARE"/>
</dbReference>
<evidence type="ECO:0000256" key="17">
    <source>
        <dbReference type="ARBA" id="ARBA00023610"/>
    </source>
</evidence>
<evidence type="ECO:0000256" key="6">
    <source>
        <dbReference type="ARBA" id="ARBA00001349"/>
    </source>
</evidence>
<evidence type="ECO:0000256" key="5">
    <source>
        <dbReference type="ARBA" id="ARBA00001313"/>
    </source>
</evidence>
<comment type="catalytic activity">
    <reaction evidence="23">
        <text>1-octadecanoyl-2-(5Z,8Z,11Z,14Z-eicosatetraenoyl)-sn-glycerol + (9Z)-octadecenoyl-CoA = 1-octadecanoyl-2-(5Z,8Z,11Z,14Z)-eicosatetraenoyl-3-(9Z)-octadecenoyl-sn-glycerol + CoA</text>
        <dbReference type="Rhea" id="RHEA:38307"/>
        <dbReference type="ChEBI" id="CHEBI:57287"/>
        <dbReference type="ChEBI" id="CHEBI:57387"/>
        <dbReference type="ChEBI" id="CHEBI:75728"/>
        <dbReference type="ChEBI" id="CHEBI:75729"/>
    </reaction>
    <physiologicalReaction direction="left-to-right" evidence="23">
        <dbReference type="Rhea" id="RHEA:38308"/>
    </physiologicalReaction>
</comment>
<evidence type="ECO:0000256" key="27">
    <source>
        <dbReference type="ARBA" id="ARBA00049168"/>
    </source>
</evidence>
<dbReference type="GO" id="GO:0004144">
    <property type="term" value="F:diacylglycerol O-acyltransferase activity"/>
    <property type="evidence" value="ECO:0007669"/>
    <property type="project" value="UniProtKB-EC"/>
</dbReference>
<evidence type="ECO:0000256" key="22">
    <source>
        <dbReference type="ARBA" id="ARBA00048135"/>
    </source>
</evidence>
<dbReference type="PIRSF" id="PIRSF000439">
    <property type="entry name" value="Oat_ACAT_DAG_ARE"/>
    <property type="match status" value="1"/>
</dbReference>
<evidence type="ECO:0000313" key="33">
    <source>
        <dbReference type="EMBL" id="KAK4805826.1"/>
    </source>
</evidence>
<evidence type="ECO:0000256" key="20">
    <source>
        <dbReference type="ARBA" id="ARBA00047807"/>
    </source>
</evidence>
<comment type="catalytic activity">
    <reaction evidence="18">
        <text>1,2-di-(9Z-octadecenoyl)-sn-glycerol + (9Z)-octadecenoyl-CoA = 1,2,3-tri-(9Z-octadecenoyl)-glycerol + CoA</text>
        <dbReference type="Rhea" id="RHEA:38219"/>
        <dbReference type="ChEBI" id="CHEBI:52333"/>
        <dbReference type="ChEBI" id="CHEBI:53753"/>
        <dbReference type="ChEBI" id="CHEBI:57287"/>
        <dbReference type="ChEBI" id="CHEBI:57387"/>
    </reaction>
    <physiologicalReaction direction="left-to-right" evidence="18">
        <dbReference type="Rhea" id="RHEA:38220"/>
    </physiologicalReaction>
</comment>
<feature type="transmembrane region" description="Helical" evidence="32">
    <location>
        <begin position="134"/>
        <end position="155"/>
    </location>
</feature>
<evidence type="ECO:0000256" key="28">
    <source>
        <dbReference type="ARBA" id="ARBA00049549"/>
    </source>
</evidence>
<dbReference type="InterPro" id="IPR004299">
    <property type="entry name" value="MBOAT_fam"/>
</dbReference>
<feature type="active site" evidence="30">
    <location>
        <position position="432"/>
    </location>
</feature>
<evidence type="ECO:0000256" key="26">
    <source>
        <dbReference type="ARBA" id="ARBA00048907"/>
    </source>
</evidence>
<feature type="region of interest" description="Disordered" evidence="31">
    <location>
        <begin position="227"/>
        <end position="250"/>
    </location>
</feature>
<comment type="catalytic activity">
    <reaction evidence="26">
        <text>hexadecan-1-ol + hexadecanoyl-CoA = hexadecyl hexadecanoate + CoA</text>
        <dbReference type="Rhea" id="RHEA:38167"/>
        <dbReference type="ChEBI" id="CHEBI:16125"/>
        <dbReference type="ChEBI" id="CHEBI:57287"/>
        <dbReference type="ChEBI" id="CHEBI:57379"/>
        <dbReference type="ChEBI" id="CHEBI:75584"/>
    </reaction>
    <physiologicalReaction direction="left-to-right" evidence="26">
        <dbReference type="Rhea" id="RHEA:38168"/>
    </physiologicalReaction>
</comment>
<dbReference type="AlphaFoldDB" id="A0AAN7MKG7"/>
<evidence type="ECO:0000256" key="2">
    <source>
        <dbReference type="ARBA" id="ARBA00000633"/>
    </source>
</evidence>
<accession>A0AAN7MKG7</accession>
<reference evidence="33 34" key="1">
    <citation type="journal article" date="2023" name="J. Hered.">
        <title>Chromosome-level genome of the wood stork (Mycteria americana) provides insight into avian chromosome evolution.</title>
        <authorList>
            <person name="Flamio R. Jr."/>
            <person name="Ramstad K.M."/>
        </authorList>
    </citation>
    <scope>NUCLEOTIDE SEQUENCE [LARGE SCALE GENOMIC DNA]</scope>
    <source>
        <strain evidence="33">JAX WOST 10</strain>
    </source>
</reference>
<feature type="transmembrane region" description="Helical" evidence="32">
    <location>
        <begin position="487"/>
        <end position="510"/>
    </location>
</feature>
<keyword evidence="12 32" id="KW-0812">Transmembrane</keyword>
<feature type="compositionally biased region" description="Gly residues" evidence="31">
    <location>
        <begin position="7"/>
        <end position="26"/>
    </location>
</feature>
<evidence type="ECO:0000256" key="21">
    <source>
        <dbReference type="ARBA" id="ARBA00048096"/>
    </source>
</evidence>
<evidence type="ECO:0000256" key="24">
    <source>
        <dbReference type="ARBA" id="ARBA00048634"/>
    </source>
</evidence>
<comment type="caution">
    <text evidence="33">The sequence shown here is derived from an EMBL/GenBank/DDBJ whole genome shotgun (WGS) entry which is preliminary data.</text>
</comment>
<feature type="transmembrane region" description="Helical" evidence="32">
    <location>
        <begin position="457"/>
        <end position="475"/>
    </location>
</feature>
<protein>
    <recommendedName>
        <fullName evidence="29">O-acyltransferase</fullName>
    </recommendedName>
</protein>
<gene>
    <name evidence="33" type="ORF">QYF61_000432</name>
</gene>
<feature type="compositionally biased region" description="Low complexity" evidence="31">
    <location>
        <begin position="237"/>
        <end position="250"/>
    </location>
</feature>
<dbReference type="PANTHER" id="PTHR10408">
    <property type="entry name" value="STEROL O-ACYLTRANSFERASE"/>
    <property type="match status" value="1"/>
</dbReference>
<evidence type="ECO:0000256" key="8">
    <source>
        <dbReference type="ARBA" id="ARBA00004477"/>
    </source>
</evidence>
<evidence type="ECO:0000256" key="14">
    <source>
        <dbReference type="ARBA" id="ARBA00022989"/>
    </source>
</evidence>
<evidence type="ECO:0000256" key="31">
    <source>
        <dbReference type="SAM" id="MobiDB-lite"/>
    </source>
</evidence>
<dbReference type="PANTHER" id="PTHR10408:SF7">
    <property type="entry name" value="DIACYLGLYCEROL O-ACYLTRANSFERASE 1"/>
    <property type="match status" value="1"/>
</dbReference>
<comment type="catalytic activity">
    <reaction evidence="20">
        <text>1-O-(9Z-octadecenyl)-glycerol + (9Z)-octadecenoyl-CoA = 1-O-(9Z-octadecyl)-3-(9Z-octadecenoyl)-glycerol + CoA</text>
        <dbReference type="Rhea" id="RHEA:55340"/>
        <dbReference type="ChEBI" id="CHEBI:34116"/>
        <dbReference type="ChEBI" id="CHEBI:57287"/>
        <dbReference type="ChEBI" id="CHEBI:57387"/>
        <dbReference type="ChEBI" id="CHEBI:197429"/>
    </reaction>
    <physiologicalReaction direction="left-to-right" evidence="20">
        <dbReference type="Rhea" id="RHEA:55341"/>
    </physiologicalReaction>
</comment>
<dbReference type="GO" id="GO:0005789">
    <property type="term" value="C:endoplasmic reticulum membrane"/>
    <property type="evidence" value="ECO:0007669"/>
    <property type="project" value="UniProtKB-SubCell"/>
</dbReference>
<dbReference type="EMBL" id="JAUNZN010000053">
    <property type="protein sequence ID" value="KAK4805826.1"/>
    <property type="molecule type" value="Genomic_DNA"/>
</dbReference>
<dbReference type="PIRSF" id="PIRSF500231">
    <property type="entry name" value="Oat_dag"/>
    <property type="match status" value="1"/>
</dbReference>
<feature type="compositionally biased region" description="Basic residues" evidence="31">
    <location>
        <begin position="30"/>
        <end position="54"/>
    </location>
</feature>
<feature type="region of interest" description="Disordered" evidence="31">
    <location>
        <begin position="1"/>
        <end position="60"/>
    </location>
</feature>
<comment type="catalytic activity">
    <reaction evidence="5">
        <text>2-(9Z-octadecenoyl)-glycerol + hexadecanoyl-CoA = 1-hexadecanoyl-2-(9Z-octadecenoyl)-sn-glycerol + CoA</text>
        <dbReference type="Rhea" id="RHEA:38071"/>
        <dbReference type="ChEBI" id="CHEBI:57287"/>
        <dbReference type="ChEBI" id="CHEBI:57379"/>
        <dbReference type="ChEBI" id="CHEBI:73990"/>
        <dbReference type="ChEBI" id="CHEBI:75466"/>
    </reaction>
    <physiologicalReaction direction="left-to-right" evidence="5">
        <dbReference type="Rhea" id="RHEA:38072"/>
    </physiologicalReaction>
</comment>
<evidence type="ECO:0000256" key="13">
    <source>
        <dbReference type="ARBA" id="ARBA00022824"/>
    </source>
</evidence>
<organism evidence="33 34">
    <name type="scientific">Mycteria americana</name>
    <name type="common">Wood stork</name>
    <dbReference type="NCBI Taxonomy" id="33587"/>
    <lineage>
        <taxon>Eukaryota</taxon>
        <taxon>Metazoa</taxon>
        <taxon>Chordata</taxon>
        <taxon>Craniata</taxon>
        <taxon>Vertebrata</taxon>
        <taxon>Euteleostomi</taxon>
        <taxon>Archelosauria</taxon>
        <taxon>Archosauria</taxon>
        <taxon>Dinosauria</taxon>
        <taxon>Saurischia</taxon>
        <taxon>Theropoda</taxon>
        <taxon>Coelurosauria</taxon>
        <taxon>Aves</taxon>
        <taxon>Neognathae</taxon>
        <taxon>Neoaves</taxon>
        <taxon>Aequornithes</taxon>
        <taxon>Ciconiiformes</taxon>
        <taxon>Ciconiidae</taxon>
        <taxon>Mycteria</taxon>
    </lineage>
</organism>
<evidence type="ECO:0000256" key="23">
    <source>
        <dbReference type="ARBA" id="ARBA00048614"/>
    </source>
</evidence>
<name>A0AAN7MKG7_MYCAM</name>
<evidence type="ECO:0000256" key="10">
    <source>
        <dbReference type="ARBA" id="ARBA00009010"/>
    </source>
</evidence>
<evidence type="ECO:0000256" key="15">
    <source>
        <dbReference type="ARBA" id="ARBA00023136"/>
    </source>
</evidence>
<comment type="catalytic activity">
    <reaction evidence="27">
        <text>1-(9Z-octadecenoyl)-glycerol + (9Z)-octadecenoyl-CoA = 1,2-di-(9Z-octadecenoyl)-glycerol + CoA</text>
        <dbReference type="Rhea" id="RHEA:37915"/>
        <dbReference type="ChEBI" id="CHEBI:52323"/>
        <dbReference type="ChEBI" id="CHEBI:57287"/>
        <dbReference type="ChEBI" id="CHEBI:57387"/>
        <dbReference type="ChEBI" id="CHEBI:75342"/>
    </reaction>
    <physiologicalReaction direction="left-to-right" evidence="27">
        <dbReference type="Rhea" id="RHEA:37916"/>
    </physiologicalReaction>
</comment>
<comment type="catalytic activity">
    <reaction evidence="28">
        <text>1,3-di-(9Z-octadecenoyl)-glycerol + (9Z)-octadecenoyl-CoA = 1,2,3-tri-(9Z-octadecenoyl)-glycerol + CoA</text>
        <dbReference type="Rhea" id="RHEA:38435"/>
        <dbReference type="ChEBI" id="CHEBI:53753"/>
        <dbReference type="ChEBI" id="CHEBI:57287"/>
        <dbReference type="ChEBI" id="CHEBI:57387"/>
        <dbReference type="ChEBI" id="CHEBI:75735"/>
    </reaction>
    <physiologicalReaction direction="left-to-right" evidence="28">
        <dbReference type="Rhea" id="RHEA:38436"/>
    </physiologicalReaction>
</comment>
<evidence type="ECO:0000256" key="9">
    <source>
        <dbReference type="ARBA" id="ARBA00005175"/>
    </source>
</evidence>
<comment type="catalytic activity">
    <reaction evidence="3">
        <text>13-cis-retinol + hexadecanoyl-CoA = 13-cis-retinyl hexadecanoate + CoA</text>
        <dbReference type="Rhea" id="RHEA:55296"/>
        <dbReference type="ChEBI" id="CHEBI:45479"/>
        <dbReference type="ChEBI" id="CHEBI:57287"/>
        <dbReference type="ChEBI" id="CHEBI:57379"/>
        <dbReference type="ChEBI" id="CHEBI:138722"/>
    </reaction>
    <physiologicalReaction direction="left-to-right" evidence="3">
        <dbReference type="Rhea" id="RHEA:55297"/>
    </physiologicalReaction>
</comment>
<proteinExistence type="inferred from homology"/>
<evidence type="ECO:0000256" key="29">
    <source>
        <dbReference type="PIRNR" id="PIRNR000439"/>
    </source>
</evidence>
<evidence type="ECO:0000256" key="12">
    <source>
        <dbReference type="ARBA" id="ARBA00022692"/>
    </source>
</evidence>
<evidence type="ECO:0000256" key="19">
    <source>
        <dbReference type="ARBA" id="ARBA00047609"/>
    </source>
</evidence>
<comment type="catalytic activity">
    <reaction evidence="2">
        <text>all-trans-retinol + an acyl-CoA = an all-trans-retinyl ester + CoA</text>
        <dbReference type="Rhea" id="RHEA:11488"/>
        <dbReference type="ChEBI" id="CHEBI:17336"/>
        <dbReference type="ChEBI" id="CHEBI:57287"/>
        <dbReference type="ChEBI" id="CHEBI:58342"/>
        <dbReference type="ChEBI" id="CHEBI:63410"/>
        <dbReference type="EC" id="2.3.1.76"/>
    </reaction>
    <physiologicalReaction direction="left-to-right" evidence="2">
        <dbReference type="Rhea" id="RHEA:11489"/>
    </physiologicalReaction>
</comment>
<comment type="catalytic activity">
    <reaction evidence="7">
        <text>all-trans-retinol + hexadecanoyl-CoA = all-trans-retinyl hexadecanoate + CoA</text>
        <dbReference type="Rhea" id="RHEA:38175"/>
        <dbReference type="ChEBI" id="CHEBI:17336"/>
        <dbReference type="ChEBI" id="CHEBI:17616"/>
        <dbReference type="ChEBI" id="CHEBI:57287"/>
        <dbReference type="ChEBI" id="CHEBI:57379"/>
    </reaction>
    <physiologicalReaction direction="left-to-right" evidence="7">
        <dbReference type="Rhea" id="RHEA:38176"/>
    </physiologicalReaction>
</comment>
<evidence type="ECO:0000256" key="11">
    <source>
        <dbReference type="ARBA" id="ARBA00022679"/>
    </source>
</evidence>
<comment type="catalytic activity">
    <reaction evidence="4">
        <text>hexadecane-1,2-diol + 2 hexadecanoyl-CoA = 1,2-O,O-dihexadecanoyl-1,2-hexadecanediol + 2 CoA</text>
        <dbReference type="Rhea" id="RHEA:38211"/>
        <dbReference type="ChEBI" id="CHEBI:57287"/>
        <dbReference type="ChEBI" id="CHEBI:57379"/>
        <dbReference type="ChEBI" id="CHEBI:75586"/>
        <dbReference type="ChEBI" id="CHEBI:75608"/>
    </reaction>
    <physiologicalReaction direction="left-to-right" evidence="4">
        <dbReference type="Rhea" id="RHEA:38212"/>
    </physiologicalReaction>
</comment>
<dbReference type="Proteomes" id="UP001333110">
    <property type="component" value="Unassembled WGS sequence"/>
</dbReference>
<evidence type="ECO:0000256" key="1">
    <source>
        <dbReference type="ARBA" id="ARBA00000174"/>
    </source>
</evidence>
<comment type="catalytic activity">
    <reaction evidence="22">
        <text>2-(9Z-octadecenoyl)-glycerol + (9Z)-octadecenoyl-CoA = 1,2-di-(9Z-octadecenoyl)-sn-glycerol + CoA</text>
        <dbReference type="Rhea" id="RHEA:37911"/>
        <dbReference type="ChEBI" id="CHEBI:52333"/>
        <dbReference type="ChEBI" id="CHEBI:57287"/>
        <dbReference type="ChEBI" id="CHEBI:57387"/>
        <dbReference type="ChEBI" id="CHEBI:73990"/>
    </reaction>
    <physiologicalReaction direction="left-to-right" evidence="22">
        <dbReference type="Rhea" id="RHEA:37912"/>
    </physiologicalReaction>
</comment>
<evidence type="ECO:0000256" key="16">
    <source>
        <dbReference type="ARBA" id="ARBA00023315"/>
    </source>
</evidence>
<evidence type="ECO:0000256" key="32">
    <source>
        <dbReference type="SAM" id="Phobius"/>
    </source>
</evidence>
<evidence type="ECO:0000256" key="18">
    <source>
        <dbReference type="ARBA" id="ARBA00047367"/>
    </source>
</evidence>
<feature type="transmembrane region" description="Helical" evidence="32">
    <location>
        <begin position="299"/>
        <end position="318"/>
    </location>
</feature>
<keyword evidence="15 29" id="KW-0472">Membrane</keyword>
<comment type="subunit">
    <text evidence="17">Homodimer or homotetramer; both forms have similar enzymatic activities.</text>
</comment>
<comment type="catalytic activity">
    <reaction evidence="24">
        <text>an acyl-CoA + a 1,2-diacyl-sn-glycerol = a triacyl-sn-glycerol + CoA</text>
        <dbReference type="Rhea" id="RHEA:10868"/>
        <dbReference type="ChEBI" id="CHEBI:17815"/>
        <dbReference type="ChEBI" id="CHEBI:57287"/>
        <dbReference type="ChEBI" id="CHEBI:58342"/>
        <dbReference type="ChEBI" id="CHEBI:64615"/>
        <dbReference type="EC" id="2.3.1.20"/>
    </reaction>
    <physiologicalReaction direction="left-to-right" evidence="24">
        <dbReference type="Rhea" id="RHEA:10869"/>
    </physiologicalReaction>
</comment>
<keyword evidence="16 29" id="KW-0012">Acyltransferase</keyword>
<evidence type="ECO:0000256" key="25">
    <source>
        <dbReference type="ARBA" id="ARBA00048728"/>
    </source>
</evidence>
<dbReference type="InterPro" id="IPR027251">
    <property type="entry name" value="Diacylglycerol_acylTrfase1"/>
</dbReference>
<keyword evidence="14 32" id="KW-1133">Transmembrane helix</keyword>
<feature type="transmembrane region" description="Helical" evidence="32">
    <location>
        <begin position="197"/>
        <end position="216"/>
    </location>
</feature>
<dbReference type="Pfam" id="PF03062">
    <property type="entry name" value="MBOAT"/>
    <property type="match status" value="1"/>
</dbReference>
<comment type="catalytic activity">
    <reaction evidence="19">
        <text>1-O-(9Z-octadecyl)-3-(9Z-octadecenoyl)-glycerol + (9Z)-octadecenoyl-CoA = 1-O-(9Z-octadecenyl)-2,3-di-(9Z-octadecenoyl)glycerol + CoA</text>
        <dbReference type="Rhea" id="RHEA:55344"/>
        <dbReference type="ChEBI" id="CHEBI:57287"/>
        <dbReference type="ChEBI" id="CHEBI:57387"/>
        <dbReference type="ChEBI" id="CHEBI:138735"/>
        <dbReference type="ChEBI" id="CHEBI:197429"/>
    </reaction>
    <physiologicalReaction direction="left-to-right" evidence="19">
        <dbReference type="Rhea" id="RHEA:55345"/>
    </physiologicalReaction>
</comment>
<keyword evidence="11 29" id="KW-0808">Transferase</keyword>
<feature type="transmembrane region" description="Helical" evidence="32">
    <location>
        <begin position="167"/>
        <end position="191"/>
    </location>
</feature>
<keyword evidence="34" id="KW-1185">Reference proteome</keyword>
<comment type="catalytic activity">
    <reaction evidence="21">
        <text>2,3-di-(9Z)-octadecenoyl-sn-glycerol + (9Z)-octadecenoyl-CoA = 1,2,3-tri-(9Z-octadecenoyl)-glycerol + CoA</text>
        <dbReference type="Rhea" id="RHEA:38439"/>
        <dbReference type="ChEBI" id="CHEBI:53753"/>
        <dbReference type="ChEBI" id="CHEBI:57287"/>
        <dbReference type="ChEBI" id="CHEBI:57387"/>
        <dbReference type="ChEBI" id="CHEBI:75824"/>
    </reaction>
    <physiologicalReaction direction="left-to-right" evidence="21">
        <dbReference type="Rhea" id="RHEA:38440"/>
    </physiologicalReaction>
</comment>
<keyword evidence="13 29" id="KW-0256">Endoplasmic reticulum</keyword>
<evidence type="ECO:0000313" key="34">
    <source>
        <dbReference type="Proteomes" id="UP001333110"/>
    </source>
</evidence>
<comment type="subcellular location">
    <subcellularLocation>
        <location evidence="8 29">Endoplasmic reticulum membrane</location>
        <topology evidence="8 29">Multi-pass membrane protein</topology>
    </subcellularLocation>
</comment>
<comment type="catalytic activity">
    <reaction evidence="25">
        <text>1,2-di-(9Z-octadecenoyl)-glycerol + (9Z)-octadecenoate + H(+) = 1,2,3-tri-(9Z-octadecenoyl)-glycerol + H2O</text>
        <dbReference type="Rhea" id="RHEA:38379"/>
        <dbReference type="ChEBI" id="CHEBI:15377"/>
        <dbReference type="ChEBI" id="CHEBI:15378"/>
        <dbReference type="ChEBI" id="CHEBI:30823"/>
        <dbReference type="ChEBI" id="CHEBI:52323"/>
        <dbReference type="ChEBI" id="CHEBI:53753"/>
    </reaction>
    <physiologicalReaction direction="left-to-right" evidence="25">
        <dbReference type="Rhea" id="RHEA:38380"/>
    </physiologicalReaction>
</comment>
<evidence type="ECO:0000256" key="3">
    <source>
        <dbReference type="ARBA" id="ARBA00000895"/>
    </source>
</evidence>
<evidence type="ECO:0000256" key="30">
    <source>
        <dbReference type="PIRSR" id="PIRSR000439-1"/>
    </source>
</evidence>
<evidence type="ECO:0000256" key="7">
    <source>
        <dbReference type="ARBA" id="ARBA00001764"/>
    </source>
</evidence>
<sequence length="516" mass="58283">MGDRGAAAGGGPAAAGGGGGGGGGGSSSSSRRRRRRRPPAPAGRWRRLRPRPRQRLQTDPPLRVCVPPLVPRCHKVQESLLSSASGYSNYRGILNWCVVMLALNNARLFLENLIKYGVLVDPIQVVSLFLKDPYSWPSLCLVIVANVFAVVALTLERRLAAGSLSEGAGTALHVLNLLAVLCFPAAVVLVVTSITPVGSFFTLATYTVIFLKLFSFRDVNKWYRERREGKTAPPAPGEGSAAAAGAKKANGDVGKSGVTYPANLTYRNLYYFLFAPTLCYELNFPRSPRIRKRFLLRRLFEMLFFTQLLVGLIQQWMVPTIQNSMKPFRDMDYSRIIERLLKLAVPNHLIWLIFFYWFFHSCLNVMAEVMQFGDREFYRDWWNSESVTYFWQNWNIPVHKWCLRHFYKPMLRRGVSKWTAQTAVFLASAFFHESSRPGAGAEAVSPQYLVSIPLKMFRLWAFMGMAAQVPLAWFVSKFLRGNYGNAAVWMSLIIGQPIAVLMYVHDYYVLKYEGNQ</sequence>
<comment type="pathway">
    <text evidence="9">Lipid metabolism; glycerolipid metabolism.</text>
</comment>
<comment type="similarity">
    <text evidence="10 29">Belongs to the membrane-bound acyltransferase family. Sterol o-acyltransferase subfamily.</text>
</comment>
<dbReference type="GO" id="GO:0050252">
    <property type="term" value="F:retinol O-fatty-acyltransferase activity"/>
    <property type="evidence" value="ECO:0007669"/>
    <property type="project" value="UniProtKB-EC"/>
</dbReference>
<comment type="catalytic activity">
    <reaction evidence="6">
        <text>1,2-di-(9Z-octadecenoyl)-sn-glycerol + hexadecanoyl-CoA = 1,2-di-(9Z)-octadecenoyl-3-hexadecanoyl-sn-glycerol + CoA</text>
        <dbReference type="Rhea" id="RHEA:38163"/>
        <dbReference type="ChEBI" id="CHEBI:52333"/>
        <dbReference type="ChEBI" id="CHEBI:57287"/>
        <dbReference type="ChEBI" id="CHEBI:57379"/>
        <dbReference type="ChEBI" id="CHEBI:75583"/>
    </reaction>
    <physiologicalReaction direction="left-to-right" evidence="6">
        <dbReference type="Rhea" id="RHEA:38164"/>
    </physiologicalReaction>
</comment>
<comment type="catalytic activity">
    <reaction evidence="1">
        <text>hexadecane-1,2-diol + hexadecanoyl-CoA = 2-hydroxyhexadecyl hexadecanoate + CoA</text>
        <dbReference type="Rhea" id="RHEA:38171"/>
        <dbReference type="ChEBI" id="CHEBI:57287"/>
        <dbReference type="ChEBI" id="CHEBI:57379"/>
        <dbReference type="ChEBI" id="CHEBI:75586"/>
        <dbReference type="ChEBI" id="CHEBI:75587"/>
    </reaction>
    <physiologicalReaction direction="left-to-right" evidence="1">
        <dbReference type="Rhea" id="RHEA:38172"/>
    </physiologicalReaction>
</comment>
<evidence type="ECO:0000256" key="4">
    <source>
        <dbReference type="ARBA" id="ARBA00001118"/>
    </source>
</evidence>